<dbReference type="EMBL" id="KI280538">
    <property type="protein sequence ID" value="ESA17021.1"/>
    <property type="molecule type" value="Genomic_DNA"/>
</dbReference>
<protein>
    <submittedName>
        <fullName evidence="1">Uncharacterized protein</fullName>
    </submittedName>
</protein>
<organism evidence="1">
    <name type="scientific">Rhizophagus irregularis (strain DAOM 181602 / DAOM 197198 / MUCL 43194)</name>
    <name type="common">Arbuscular mycorrhizal fungus</name>
    <name type="synonym">Glomus intraradices</name>
    <dbReference type="NCBI Taxonomy" id="747089"/>
    <lineage>
        <taxon>Eukaryota</taxon>
        <taxon>Fungi</taxon>
        <taxon>Fungi incertae sedis</taxon>
        <taxon>Mucoromycota</taxon>
        <taxon>Glomeromycotina</taxon>
        <taxon>Glomeromycetes</taxon>
        <taxon>Glomerales</taxon>
        <taxon>Glomeraceae</taxon>
        <taxon>Rhizophagus</taxon>
    </lineage>
</organism>
<sequence>MVYASYYSKGMLLISDFIRKFLTKLKEISQFLPQVPSKYEERRGINYFDYMEAVQFYGRTLGDIINLTGTSKAIYAINSSNLRSGKIDRTNLKSNKSNRTVEIENE</sequence>
<dbReference type="AlphaFoldDB" id="U9UN64"/>
<reference evidence="1" key="1">
    <citation type="submission" date="2013-07" db="EMBL/GenBank/DDBJ databases">
        <title>The genome of an arbuscular mycorrhizal fungus provides insights into the evolution of the oldest plant symbiosis.</title>
        <authorList>
            <consortium name="DOE Joint Genome Institute"/>
            <person name="Tisserant E."/>
            <person name="Malbreil M."/>
            <person name="Kuo A."/>
            <person name="Kohler A."/>
            <person name="Symeonidi A."/>
            <person name="Balestrini R."/>
            <person name="Charron P."/>
            <person name="Duensing N."/>
            <person name="Frei-dit-Frey N."/>
            <person name="Gianinazzi-Pearson V."/>
            <person name="Gilbert B."/>
            <person name="Handa Y."/>
            <person name="Hijri M."/>
            <person name="Kaul R."/>
            <person name="Kawaguchi M."/>
            <person name="Krajinski F."/>
            <person name="Lammers P."/>
            <person name="Lapierre D."/>
            <person name="Masclaux F.G."/>
            <person name="Murat C."/>
            <person name="Morin E."/>
            <person name="Ndikumana S."/>
            <person name="Pagni M."/>
            <person name="Petitpierre D."/>
            <person name="Requena N."/>
            <person name="Rosikiewicz P."/>
            <person name="Riley R."/>
            <person name="Saito K."/>
            <person name="San Clemente H."/>
            <person name="Shapiro H."/>
            <person name="van Tuinen D."/>
            <person name="Becard G."/>
            <person name="Bonfante P."/>
            <person name="Paszkowski U."/>
            <person name="Shachar-Hill Y."/>
            <person name="Young J.P."/>
            <person name="Sanders I.R."/>
            <person name="Henrissat B."/>
            <person name="Rensing S.A."/>
            <person name="Grigoriev I.V."/>
            <person name="Corradi N."/>
            <person name="Roux C."/>
            <person name="Martin F."/>
        </authorList>
    </citation>
    <scope>NUCLEOTIDE SEQUENCE</scope>
    <source>
        <strain evidence="1">DAOM 197198</strain>
    </source>
</reference>
<dbReference type="HOGENOM" id="CLU_2224570_0_0_1"/>
<proteinExistence type="predicted"/>
<name>U9UN64_RHIID</name>
<gene>
    <name evidence="1" type="ORF">GLOINDRAFT_94144</name>
</gene>
<evidence type="ECO:0000313" key="1">
    <source>
        <dbReference type="EMBL" id="ESA17021.1"/>
    </source>
</evidence>
<dbReference type="VEuPathDB" id="FungiDB:RhiirFUN_016439"/>
<accession>U9UN64</accession>